<accession>A0A926ZH73</accession>
<proteinExistence type="predicted"/>
<comment type="caution">
    <text evidence="1">The sequence shown here is derived from an EMBL/GenBank/DDBJ whole genome shotgun (WGS) entry which is preliminary data.</text>
</comment>
<keyword evidence="2" id="KW-1185">Reference proteome</keyword>
<reference evidence="1" key="2">
    <citation type="submission" date="2020-08" db="EMBL/GenBank/DDBJ databases">
        <authorList>
            <person name="Chen M."/>
            <person name="Teng W."/>
            <person name="Zhao L."/>
            <person name="Hu C."/>
            <person name="Zhou Y."/>
            <person name="Han B."/>
            <person name="Song L."/>
            <person name="Shu W."/>
        </authorList>
    </citation>
    <scope>NUCLEOTIDE SEQUENCE</scope>
    <source>
        <strain evidence="1">FACHB-1375</strain>
    </source>
</reference>
<dbReference type="EMBL" id="JACJPW010000027">
    <property type="protein sequence ID" value="MBD2181867.1"/>
    <property type="molecule type" value="Genomic_DNA"/>
</dbReference>
<sequence>MVMQKSVLLTQSQRFGKCSILLTIMGLMQTPPVEAHVLLTRATNLNNLASSIRNHLSTLEQIKGAKPDQILTGNKISQEAAARQLFEQYQRLSSNFDPALLNLYDPTAKIYMTVHYSNGQMRRMNLSFENFRQLMLTSLPLARTRGDRNTYSQVRYRPEGNRIRITAQRYSHLYRNTNPHSMLVGPNATGKWVIFEEAMQGRR</sequence>
<dbReference type="RefSeq" id="WP_190464678.1">
    <property type="nucleotide sequence ID" value="NZ_JACJPW010000027.1"/>
</dbReference>
<evidence type="ECO:0000313" key="1">
    <source>
        <dbReference type="EMBL" id="MBD2181867.1"/>
    </source>
</evidence>
<protein>
    <submittedName>
        <fullName evidence="1">Uncharacterized protein</fullName>
    </submittedName>
</protein>
<name>A0A926ZH73_9CYAN</name>
<reference evidence="1" key="1">
    <citation type="journal article" date="2015" name="ISME J.">
        <title>Draft Genome Sequence of Streptomyces incarnatus NRRL8089, which Produces the Nucleoside Antibiotic Sinefungin.</title>
        <authorList>
            <person name="Oshima K."/>
            <person name="Hattori M."/>
            <person name="Shimizu H."/>
            <person name="Fukuda K."/>
            <person name="Nemoto M."/>
            <person name="Inagaki K."/>
            <person name="Tamura T."/>
        </authorList>
    </citation>
    <scope>NUCLEOTIDE SEQUENCE</scope>
    <source>
        <strain evidence="1">FACHB-1375</strain>
    </source>
</reference>
<gene>
    <name evidence="1" type="ORF">H6G03_12240</name>
</gene>
<dbReference type="Proteomes" id="UP000641646">
    <property type="component" value="Unassembled WGS sequence"/>
</dbReference>
<evidence type="ECO:0000313" key="2">
    <source>
        <dbReference type="Proteomes" id="UP000641646"/>
    </source>
</evidence>
<organism evidence="1 2">
    <name type="scientific">Aerosakkonema funiforme FACHB-1375</name>
    <dbReference type="NCBI Taxonomy" id="2949571"/>
    <lineage>
        <taxon>Bacteria</taxon>
        <taxon>Bacillati</taxon>
        <taxon>Cyanobacteriota</taxon>
        <taxon>Cyanophyceae</taxon>
        <taxon>Oscillatoriophycideae</taxon>
        <taxon>Aerosakkonematales</taxon>
        <taxon>Aerosakkonemataceae</taxon>
        <taxon>Aerosakkonema</taxon>
    </lineage>
</organism>
<dbReference type="AlphaFoldDB" id="A0A926ZH73"/>